<keyword evidence="8 11" id="KW-0406">Ion transport</keyword>
<name>A0ABW1WZE2_9ACTN</name>
<gene>
    <name evidence="11 12" type="primary">nhaA</name>
    <name evidence="12" type="ORF">ACFP57_05710</name>
</gene>
<feature type="transmembrane region" description="Helical" evidence="11">
    <location>
        <begin position="379"/>
        <end position="396"/>
    </location>
</feature>
<comment type="function">
    <text evidence="11">Na(+)/H(+) antiporter that extrudes sodium in exchange for external protons.</text>
</comment>
<keyword evidence="7 11" id="KW-0915">Sodium</keyword>
<keyword evidence="4 11" id="KW-1003">Cell membrane</keyword>
<feature type="transmembrane region" description="Helical" evidence="11">
    <location>
        <begin position="305"/>
        <end position="325"/>
    </location>
</feature>
<dbReference type="Pfam" id="PF06965">
    <property type="entry name" value="Na_H_antiport_1"/>
    <property type="match status" value="1"/>
</dbReference>
<evidence type="ECO:0000313" key="13">
    <source>
        <dbReference type="Proteomes" id="UP001596266"/>
    </source>
</evidence>
<evidence type="ECO:0000256" key="9">
    <source>
        <dbReference type="ARBA" id="ARBA00023136"/>
    </source>
</evidence>
<dbReference type="Proteomes" id="UP001596266">
    <property type="component" value="Unassembled WGS sequence"/>
</dbReference>
<evidence type="ECO:0000256" key="2">
    <source>
        <dbReference type="ARBA" id="ARBA00022448"/>
    </source>
</evidence>
<keyword evidence="6 11" id="KW-1133">Transmembrane helix</keyword>
<evidence type="ECO:0000256" key="10">
    <source>
        <dbReference type="ARBA" id="ARBA00023201"/>
    </source>
</evidence>
<comment type="catalytic activity">
    <reaction evidence="11">
        <text>Na(+)(in) + 2 H(+)(out) = Na(+)(out) + 2 H(+)(in)</text>
        <dbReference type="Rhea" id="RHEA:29251"/>
        <dbReference type="ChEBI" id="CHEBI:15378"/>
        <dbReference type="ChEBI" id="CHEBI:29101"/>
    </reaction>
</comment>
<comment type="caution">
    <text evidence="12">The sequence shown here is derived from an EMBL/GenBank/DDBJ whole genome shotgun (WGS) entry which is preliminary data.</text>
</comment>
<dbReference type="InterPro" id="IPR004670">
    <property type="entry name" value="NhaA"/>
</dbReference>
<keyword evidence="5 11" id="KW-0812">Transmembrane</keyword>
<dbReference type="HAMAP" id="MF_01844">
    <property type="entry name" value="NhaA"/>
    <property type="match status" value="1"/>
</dbReference>
<comment type="similarity">
    <text evidence="11">Belongs to the NhaA Na(+)/H(+) (TC 2.A.33) antiporter family.</text>
</comment>
<feature type="transmembrane region" description="Helical" evidence="11">
    <location>
        <begin position="70"/>
        <end position="90"/>
    </location>
</feature>
<dbReference type="InterPro" id="IPR023171">
    <property type="entry name" value="Na/H_antiporter_dom_sf"/>
</dbReference>
<evidence type="ECO:0000256" key="4">
    <source>
        <dbReference type="ARBA" id="ARBA00022475"/>
    </source>
</evidence>
<feature type="transmembrane region" description="Helical" evidence="11">
    <location>
        <begin position="110"/>
        <end position="130"/>
    </location>
</feature>
<feature type="transmembrane region" description="Helical" evidence="11">
    <location>
        <begin position="142"/>
        <end position="164"/>
    </location>
</feature>
<dbReference type="EMBL" id="JBHSUA010000009">
    <property type="protein sequence ID" value="MFC6396485.1"/>
    <property type="molecule type" value="Genomic_DNA"/>
</dbReference>
<feature type="transmembrane region" description="Helical" evidence="11">
    <location>
        <begin position="199"/>
        <end position="218"/>
    </location>
</feature>
<keyword evidence="3 11" id="KW-0050">Antiport</keyword>
<feature type="transmembrane region" description="Helical" evidence="11">
    <location>
        <begin position="38"/>
        <end position="58"/>
    </location>
</feature>
<dbReference type="RefSeq" id="WP_386769121.1">
    <property type="nucleotide sequence ID" value="NZ_BAAAKI010000004.1"/>
</dbReference>
<dbReference type="NCBIfam" id="TIGR00773">
    <property type="entry name" value="NhaA"/>
    <property type="match status" value="1"/>
</dbReference>
<feature type="transmembrane region" description="Helical" evidence="11">
    <location>
        <begin position="230"/>
        <end position="253"/>
    </location>
</feature>
<dbReference type="PANTHER" id="PTHR30341">
    <property type="entry name" value="SODIUM ION/PROTON ANTIPORTER NHAA-RELATED"/>
    <property type="match status" value="1"/>
</dbReference>
<evidence type="ECO:0000256" key="1">
    <source>
        <dbReference type="ARBA" id="ARBA00004429"/>
    </source>
</evidence>
<comment type="subcellular location">
    <subcellularLocation>
        <location evidence="1">Cell inner membrane</location>
        <topology evidence="1">Multi-pass membrane protein</topology>
    </subcellularLocation>
    <subcellularLocation>
        <location evidence="11">Cell membrane</location>
        <topology evidence="11">Multi-pass membrane protein</topology>
    </subcellularLocation>
</comment>
<evidence type="ECO:0000256" key="7">
    <source>
        <dbReference type="ARBA" id="ARBA00023053"/>
    </source>
</evidence>
<keyword evidence="9 11" id="KW-0472">Membrane</keyword>
<keyword evidence="13" id="KW-1185">Reference proteome</keyword>
<organism evidence="12 13">
    <name type="scientific">Luteococcus sanguinis</name>
    <dbReference type="NCBI Taxonomy" id="174038"/>
    <lineage>
        <taxon>Bacteria</taxon>
        <taxon>Bacillati</taxon>
        <taxon>Actinomycetota</taxon>
        <taxon>Actinomycetes</taxon>
        <taxon>Propionibacteriales</taxon>
        <taxon>Propionibacteriaceae</taxon>
        <taxon>Luteococcus</taxon>
    </lineage>
</organism>
<evidence type="ECO:0000256" key="11">
    <source>
        <dbReference type="HAMAP-Rule" id="MF_01844"/>
    </source>
</evidence>
<accession>A0ABW1WZE2</accession>
<feature type="transmembrane region" description="Helical" evidence="11">
    <location>
        <begin position="345"/>
        <end position="367"/>
    </location>
</feature>
<keyword evidence="10 11" id="KW-0739">Sodium transport</keyword>
<evidence type="ECO:0000256" key="6">
    <source>
        <dbReference type="ARBA" id="ARBA00022989"/>
    </source>
</evidence>
<dbReference type="Gene3D" id="1.20.1530.10">
    <property type="entry name" value="Na+/H+ antiporter like domain"/>
    <property type="match status" value="1"/>
</dbReference>
<evidence type="ECO:0000256" key="8">
    <source>
        <dbReference type="ARBA" id="ARBA00023065"/>
    </source>
</evidence>
<evidence type="ECO:0000256" key="5">
    <source>
        <dbReference type="ARBA" id="ARBA00022692"/>
    </source>
</evidence>
<evidence type="ECO:0000256" key="3">
    <source>
        <dbReference type="ARBA" id="ARBA00022449"/>
    </source>
</evidence>
<evidence type="ECO:0000313" key="12">
    <source>
        <dbReference type="EMBL" id="MFC6396485.1"/>
    </source>
</evidence>
<sequence length="415" mass="43959">MPPYPRGPPVSFRPSRIAFGPGRAADRMHLADIVRQETVGGFLMLAATIAALLAANLAHTPYEALAHWQLGPLTFHAWVVDGLLTIFFFVAGMELKREFVEGSLSRPADALLPILAAVGGMLVPAVLYLVMNLGGDGRLGGWAIPMATDIAFALAVLSVAGKHLPDGVRAFLLTLAIVDDLGAIIIIAVFFASGIQLPWLAAAFACIAVFAVLQHRGIDSLWLLIPLGIAAWWFMHSSGVHATIAGVALGLAVRTREDELHDPLDRWRHAIEPWSAALVVPLFAFMSAGVEVSGDAARALVTNPVPLGVLLGLLVGKFIGVYGAARLTARFTSAELANGVRWPDIRATAMVCGIGFTVSLLVSDLAFADEVELAGEAKMAVLVASVLAALVGALMLRRRDGAHEQTRIAAEEQIS</sequence>
<proteinExistence type="inferred from homology"/>
<dbReference type="PANTHER" id="PTHR30341:SF0">
    <property type="entry name" value="NA(+)_H(+) ANTIPORTER NHAA"/>
    <property type="match status" value="1"/>
</dbReference>
<feature type="transmembrane region" description="Helical" evidence="11">
    <location>
        <begin position="170"/>
        <end position="192"/>
    </location>
</feature>
<protein>
    <recommendedName>
        <fullName evidence="11">Na(+)/H(+) antiporter NhaA</fullName>
    </recommendedName>
    <alternativeName>
        <fullName evidence="11">Sodium/proton antiporter NhaA</fullName>
    </alternativeName>
</protein>
<keyword evidence="2 11" id="KW-0813">Transport</keyword>
<reference evidence="13" key="1">
    <citation type="journal article" date="2019" name="Int. J. Syst. Evol. Microbiol.">
        <title>The Global Catalogue of Microorganisms (GCM) 10K type strain sequencing project: providing services to taxonomists for standard genome sequencing and annotation.</title>
        <authorList>
            <consortium name="The Broad Institute Genomics Platform"/>
            <consortium name="The Broad Institute Genome Sequencing Center for Infectious Disease"/>
            <person name="Wu L."/>
            <person name="Ma J."/>
        </authorList>
    </citation>
    <scope>NUCLEOTIDE SEQUENCE [LARGE SCALE GENOMIC DNA]</scope>
    <source>
        <strain evidence="13">CGMCC 1.15277</strain>
    </source>
</reference>
<feature type="transmembrane region" description="Helical" evidence="11">
    <location>
        <begin position="274"/>
        <end position="293"/>
    </location>
</feature>